<dbReference type="PANTHER" id="PTHR46402:SF2">
    <property type="entry name" value="HISTONE-LYSINE N-TRIMETHYLTRANSFERASE SMYD5"/>
    <property type="match status" value="1"/>
</dbReference>
<keyword evidence="1" id="KW-0489">Methyltransferase</keyword>
<dbReference type="GO" id="GO:0045814">
    <property type="term" value="P:negative regulation of gene expression, epigenetic"/>
    <property type="evidence" value="ECO:0007669"/>
    <property type="project" value="TreeGrafter"/>
</dbReference>
<comment type="caution">
    <text evidence="8">The sequence shown here is derived from an EMBL/GenBank/DDBJ whole genome shotgun (WGS) entry which is preliminary data.</text>
</comment>
<evidence type="ECO:0000256" key="1">
    <source>
        <dbReference type="ARBA" id="ARBA00022603"/>
    </source>
</evidence>
<dbReference type="Gene3D" id="1.25.40.10">
    <property type="entry name" value="Tetratricopeptide repeat domain"/>
    <property type="match status" value="1"/>
</dbReference>
<dbReference type="OrthoDB" id="438641at2759"/>
<evidence type="ECO:0000256" key="2">
    <source>
        <dbReference type="ARBA" id="ARBA00022679"/>
    </source>
</evidence>
<dbReference type="SUPFAM" id="SSF82199">
    <property type="entry name" value="SET domain"/>
    <property type="match status" value="1"/>
</dbReference>
<evidence type="ECO:0000259" key="7">
    <source>
        <dbReference type="PROSITE" id="PS50280"/>
    </source>
</evidence>
<dbReference type="PANTHER" id="PTHR46402">
    <property type="entry name" value="SET AND MYND DOMAIN-CONTAINING PROTEIN 5"/>
    <property type="match status" value="1"/>
</dbReference>
<dbReference type="Gene3D" id="2.170.270.10">
    <property type="entry name" value="SET domain"/>
    <property type="match status" value="1"/>
</dbReference>
<dbReference type="EMBL" id="LLXI01000268">
    <property type="protein sequence ID" value="PKY43660.1"/>
    <property type="molecule type" value="Genomic_DNA"/>
</dbReference>
<keyword evidence="9" id="KW-1185">Reference proteome</keyword>
<evidence type="ECO:0000313" key="8">
    <source>
        <dbReference type="EMBL" id="PKY43660.1"/>
    </source>
</evidence>
<feature type="domain" description="SET" evidence="7">
    <location>
        <begin position="310"/>
        <end position="502"/>
    </location>
</feature>
<accession>A0A2I1GAK0</accession>
<proteinExistence type="predicted"/>
<dbReference type="PROSITE" id="PS50280">
    <property type="entry name" value="SET"/>
    <property type="match status" value="1"/>
</dbReference>
<sequence>MQSLDHRENGNEAIKRGDYISAWEHYTEGLKLTPKDPYLWCNRAFACLKAGYPELALHDSANSENILTEYPEQDFKDNIDLFKLKLKGKYRIGEAYGVLGLPKHAAFEYKACMDLAKKEDPSMKSYTKNDFNIWEKKKEDYYKTSLLHDQFIQTCQITEAKKRHGFYKFEGRYPWDKRNEERTSEKTIEKLQQKLDSASNFLLRISKIRFNDSDSEQLGLVVKTTINKSRLTLQEDPFLTAHNYYVFRCDYCFQELNEPGSTPYESLNLYEKPKKVDPYYCPKRSCEEVFCSERCYNLSLNLYHKSLCGKDKEIKEIVDIINSDNIGVLHHLMLTVRIFAVAKIRDICPLDVEEIKHLCRFTPVSTPFRGKMIYDPSFYEIYLNILRIIEVSRFDLRYDYWIFITVINMVLPNSFPGPGDSDVIDTLALYPLSSLVNHCCIPSFFDAQYLSQDYDSSPGPIRDNIRMRCKIDDVDNLFHPARIFFVPSREIEEGEQVLKSYCDPRQRIIERHSGLVTTFGFICKCERCIYENGGANQEPVNWHFHFPVIPDWVKKYDN</sequence>
<keyword evidence="2" id="KW-0808">Transferase</keyword>
<dbReference type="AlphaFoldDB" id="A0A2I1GAK0"/>
<dbReference type="VEuPathDB" id="FungiDB:RhiirA1_540150"/>
<evidence type="ECO:0000313" key="9">
    <source>
        <dbReference type="Proteomes" id="UP000234323"/>
    </source>
</evidence>
<dbReference type="InterPro" id="IPR046341">
    <property type="entry name" value="SET_dom_sf"/>
</dbReference>
<dbReference type="SUPFAM" id="SSF48452">
    <property type="entry name" value="TPR-like"/>
    <property type="match status" value="1"/>
</dbReference>
<dbReference type="GO" id="GO:0042799">
    <property type="term" value="F:histone H4K20 methyltransferase activity"/>
    <property type="evidence" value="ECO:0007669"/>
    <property type="project" value="TreeGrafter"/>
</dbReference>
<evidence type="ECO:0000256" key="6">
    <source>
        <dbReference type="ARBA" id="ARBA00048619"/>
    </source>
</evidence>
<evidence type="ECO:0000256" key="3">
    <source>
        <dbReference type="ARBA" id="ARBA00022691"/>
    </source>
</evidence>
<name>A0A2I1GAK0_9GLOM</name>
<dbReference type="GO" id="GO:0032259">
    <property type="term" value="P:methylation"/>
    <property type="evidence" value="ECO:0007669"/>
    <property type="project" value="UniProtKB-KW"/>
</dbReference>
<evidence type="ECO:0000256" key="4">
    <source>
        <dbReference type="ARBA" id="ARBA00042380"/>
    </source>
</evidence>
<dbReference type="Proteomes" id="UP000234323">
    <property type="component" value="Unassembled WGS sequence"/>
</dbReference>
<dbReference type="VEuPathDB" id="FungiDB:FUN_000062"/>
<comment type="catalytic activity">
    <reaction evidence="6">
        <text>L-lysyl-[histone] + S-adenosyl-L-methionine = N(6)-methyl-L-lysyl-[histone] + S-adenosyl-L-homocysteine + H(+)</text>
        <dbReference type="Rhea" id="RHEA:10024"/>
        <dbReference type="Rhea" id="RHEA-COMP:9845"/>
        <dbReference type="Rhea" id="RHEA-COMP:9846"/>
        <dbReference type="ChEBI" id="CHEBI:15378"/>
        <dbReference type="ChEBI" id="CHEBI:29969"/>
        <dbReference type="ChEBI" id="CHEBI:57856"/>
        <dbReference type="ChEBI" id="CHEBI:59789"/>
        <dbReference type="ChEBI" id="CHEBI:61929"/>
    </reaction>
    <physiologicalReaction direction="left-to-right" evidence="6">
        <dbReference type="Rhea" id="RHEA:10025"/>
    </physiologicalReaction>
</comment>
<dbReference type="InterPro" id="IPR001214">
    <property type="entry name" value="SET_dom"/>
</dbReference>
<reference evidence="8 9" key="1">
    <citation type="submission" date="2015-10" db="EMBL/GenBank/DDBJ databases">
        <title>Genome analyses suggest a sexual origin of heterokaryosis in a supposedly ancient asexual fungus.</title>
        <authorList>
            <person name="Ropars J."/>
            <person name="Sedzielewska K."/>
            <person name="Noel J."/>
            <person name="Charron P."/>
            <person name="Farinelli L."/>
            <person name="Marton T."/>
            <person name="Kruger M."/>
            <person name="Pelin A."/>
            <person name="Brachmann A."/>
            <person name="Corradi N."/>
        </authorList>
    </citation>
    <scope>NUCLEOTIDE SEQUENCE [LARGE SCALE GENOMIC DNA]</scope>
    <source>
        <strain evidence="8 9">A4</strain>
    </source>
</reference>
<evidence type="ECO:0000256" key="5">
    <source>
        <dbReference type="ARBA" id="ARBA00044528"/>
    </source>
</evidence>
<organism evidence="8 9">
    <name type="scientific">Rhizophagus irregularis</name>
    <dbReference type="NCBI Taxonomy" id="588596"/>
    <lineage>
        <taxon>Eukaryota</taxon>
        <taxon>Fungi</taxon>
        <taxon>Fungi incertae sedis</taxon>
        <taxon>Mucoromycota</taxon>
        <taxon>Glomeromycotina</taxon>
        <taxon>Glomeromycetes</taxon>
        <taxon>Glomerales</taxon>
        <taxon>Glomeraceae</taxon>
        <taxon>Rhizophagus</taxon>
    </lineage>
</organism>
<dbReference type="VEuPathDB" id="FungiDB:RhiirFUN_017473"/>
<keyword evidence="3" id="KW-0949">S-adenosyl-L-methionine</keyword>
<gene>
    <name evidence="8" type="ORF">RhiirA4_541273</name>
</gene>
<dbReference type="InterPro" id="IPR011990">
    <property type="entry name" value="TPR-like_helical_dom_sf"/>
</dbReference>
<protein>
    <recommendedName>
        <fullName evidence="5">Histone-lysine N-methyltransferase SET5</fullName>
    </recommendedName>
    <alternativeName>
        <fullName evidence="4">SET domain-containing protein 5</fullName>
    </alternativeName>
</protein>